<dbReference type="SUPFAM" id="SSF57850">
    <property type="entry name" value="RING/U-box"/>
    <property type="match status" value="1"/>
</dbReference>
<dbReference type="GO" id="GO:0008270">
    <property type="term" value="F:zinc ion binding"/>
    <property type="evidence" value="ECO:0007669"/>
    <property type="project" value="UniProtKB-KW"/>
</dbReference>
<gene>
    <name evidence="7" type="ORF">K432DRAFT_405889</name>
</gene>
<feature type="region of interest" description="Disordered" evidence="5">
    <location>
        <begin position="1"/>
        <end position="26"/>
    </location>
</feature>
<evidence type="ECO:0000313" key="7">
    <source>
        <dbReference type="EMBL" id="OCK79097.1"/>
    </source>
</evidence>
<evidence type="ECO:0000256" key="3">
    <source>
        <dbReference type="ARBA" id="ARBA00022833"/>
    </source>
</evidence>
<evidence type="ECO:0000313" key="8">
    <source>
        <dbReference type="Proteomes" id="UP000250266"/>
    </source>
</evidence>
<keyword evidence="1" id="KW-0479">Metal-binding</keyword>
<dbReference type="EMBL" id="KV745023">
    <property type="protein sequence ID" value="OCK79097.1"/>
    <property type="molecule type" value="Genomic_DNA"/>
</dbReference>
<keyword evidence="3" id="KW-0862">Zinc</keyword>
<dbReference type="OrthoDB" id="3793892at2759"/>
<keyword evidence="2 4" id="KW-0863">Zinc-finger</keyword>
<organism evidence="7 8">
    <name type="scientific">Lepidopterella palustris CBS 459.81</name>
    <dbReference type="NCBI Taxonomy" id="1314670"/>
    <lineage>
        <taxon>Eukaryota</taxon>
        <taxon>Fungi</taxon>
        <taxon>Dikarya</taxon>
        <taxon>Ascomycota</taxon>
        <taxon>Pezizomycotina</taxon>
        <taxon>Dothideomycetes</taxon>
        <taxon>Pleosporomycetidae</taxon>
        <taxon>Mytilinidiales</taxon>
        <taxon>Argynnaceae</taxon>
        <taxon>Lepidopterella</taxon>
    </lineage>
</organism>
<dbReference type="PROSITE" id="PS50089">
    <property type="entry name" value="ZF_RING_2"/>
    <property type="match status" value="1"/>
</dbReference>
<evidence type="ECO:0000256" key="2">
    <source>
        <dbReference type="ARBA" id="ARBA00022771"/>
    </source>
</evidence>
<accession>A0A8E2JE65</accession>
<sequence>MSTRPPTTSTLSHSAASPTAPDDAPSKEDFLAKHLKLCTNIPPRDPECPICMRKYRTTDNNDPPELAVRVYPCKHTFGKNCFEKWINPDGGGYKKGGQHNACPMCKTVLFQDPNVGVMGGGGLGVFPGYGTATRVMIEGGGRYGAVARQIIEGGVGVGVRVGGGSNLLPGWRRLVHPIPTTIEEVTAQMVGLGGFYAMSIGQLVASDRDPPPGLPNRDAIVAVLAEARGLMAERYVEMEARGGRDLEWAARSQPLLECMRRVLQMVLASTGMEWPESDGGVR</sequence>
<dbReference type="Gene3D" id="3.30.40.10">
    <property type="entry name" value="Zinc/RING finger domain, C3HC4 (zinc finger)"/>
    <property type="match status" value="1"/>
</dbReference>
<dbReference type="Pfam" id="PF00097">
    <property type="entry name" value="zf-C3HC4"/>
    <property type="match status" value="1"/>
</dbReference>
<feature type="compositionally biased region" description="Low complexity" evidence="5">
    <location>
        <begin position="12"/>
        <end position="23"/>
    </location>
</feature>
<protein>
    <recommendedName>
        <fullName evidence="6">RING-type domain-containing protein</fullName>
    </recommendedName>
</protein>
<proteinExistence type="predicted"/>
<dbReference type="AlphaFoldDB" id="A0A8E2JE65"/>
<feature type="compositionally biased region" description="Polar residues" evidence="5">
    <location>
        <begin position="1"/>
        <end position="11"/>
    </location>
</feature>
<dbReference type="InterPro" id="IPR018957">
    <property type="entry name" value="Znf_C3HC4_RING-type"/>
</dbReference>
<evidence type="ECO:0000256" key="4">
    <source>
        <dbReference type="PROSITE-ProRule" id="PRU00175"/>
    </source>
</evidence>
<feature type="domain" description="RING-type" evidence="6">
    <location>
        <begin position="48"/>
        <end position="106"/>
    </location>
</feature>
<dbReference type="SMART" id="SM00184">
    <property type="entry name" value="RING"/>
    <property type="match status" value="1"/>
</dbReference>
<name>A0A8E2JE65_9PEZI</name>
<dbReference type="InterPro" id="IPR013083">
    <property type="entry name" value="Znf_RING/FYVE/PHD"/>
</dbReference>
<evidence type="ECO:0000256" key="5">
    <source>
        <dbReference type="SAM" id="MobiDB-lite"/>
    </source>
</evidence>
<dbReference type="Proteomes" id="UP000250266">
    <property type="component" value="Unassembled WGS sequence"/>
</dbReference>
<keyword evidence="8" id="KW-1185">Reference proteome</keyword>
<reference evidence="7 8" key="1">
    <citation type="journal article" date="2016" name="Nat. Commun.">
        <title>Ectomycorrhizal ecology is imprinted in the genome of the dominant symbiotic fungus Cenococcum geophilum.</title>
        <authorList>
            <consortium name="DOE Joint Genome Institute"/>
            <person name="Peter M."/>
            <person name="Kohler A."/>
            <person name="Ohm R.A."/>
            <person name="Kuo A."/>
            <person name="Krutzmann J."/>
            <person name="Morin E."/>
            <person name="Arend M."/>
            <person name="Barry K.W."/>
            <person name="Binder M."/>
            <person name="Choi C."/>
            <person name="Clum A."/>
            <person name="Copeland A."/>
            <person name="Grisel N."/>
            <person name="Haridas S."/>
            <person name="Kipfer T."/>
            <person name="LaButti K."/>
            <person name="Lindquist E."/>
            <person name="Lipzen A."/>
            <person name="Maire R."/>
            <person name="Meier B."/>
            <person name="Mihaltcheva S."/>
            <person name="Molinier V."/>
            <person name="Murat C."/>
            <person name="Poggeler S."/>
            <person name="Quandt C.A."/>
            <person name="Sperisen C."/>
            <person name="Tritt A."/>
            <person name="Tisserant E."/>
            <person name="Crous P.W."/>
            <person name="Henrissat B."/>
            <person name="Nehls U."/>
            <person name="Egli S."/>
            <person name="Spatafora J.W."/>
            <person name="Grigoriev I.V."/>
            <person name="Martin F.M."/>
        </authorList>
    </citation>
    <scope>NUCLEOTIDE SEQUENCE [LARGE SCALE GENOMIC DNA]</scope>
    <source>
        <strain evidence="7 8">CBS 459.81</strain>
    </source>
</reference>
<dbReference type="InterPro" id="IPR001841">
    <property type="entry name" value="Znf_RING"/>
</dbReference>
<evidence type="ECO:0000256" key="1">
    <source>
        <dbReference type="ARBA" id="ARBA00022723"/>
    </source>
</evidence>
<evidence type="ECO:0000259" key="6">
    <source>
        <dbReference type="PROSITE" id="PS50089"/>
    </source>
</evidence>